<dbReference type="InterPro" id="IPR029068">
    <property type="entry name" value="Glyas_Bleomycin-R_OHBP_Dase"/>
</dbReference>
<evidence type="ECO:0000256" key="2">
    <source>
        <dbReference type="ARBA" id="ARBA00005877"/>
    </source>
</evidence>
<reference evidence="7 8" key="1">
    <citation type="submission" date="2016-10" db="EMBL/GenBank/DDBJ databases">
        <authorList>
            <person name="de Groot N.N."/>
        </authorList>
    </citation>
    <scope>NUCLEOTIDE SEQUENCE [LARGE SCALE GENOMIC DNA]</scope>
    <source>
        <strain evidence="7 8">DSM 5885</strain>
    </source>
</reference>
<dbReference type="SUPFAM" id="SSF54593">
    <property type="entry name" value="Glyoxalase/Bleomycin resistance protein/Dihydroxybiphenyl dioxygenase"/>
    <property type="match status" value="2"/>
</dbReference>
<dbReference type="InterPro" id="IPR037523">
    <property type="entry name" value="VOC_core"/>
</dbReference>
<keyword evidence="7" id="KW-0223">Dioxygenase</keyword>
<evidence type="ECO:0000256" key="3">
    <source>
        <dbReference type="ARBA" id="ARBA00022723"/>
    </source>
</evidence>
<dbReference type="InterPro" id="IPR041736">
    <property type="entry name" value="4OHPhenylPyrv_dOase_N"/>
</dbReference>
<feature type="domain" description="VOC" evidence="6">
    <location>
        <begin position="21"/>
        <end position="138"/>
    </location>
</feature>
<dbReference type="Pfam" id="PF00903">
    <property type="entry name" value="Glyoxalase"/>
    <property type="match status" value="1"/>
</dbReference>
<keyword evidence="3" id="KW-0479">Metal-binding</keyword>
<keyword evidence="7" id="KW-0670">Pyruvate</keyword>
<feature type="domain" description="VOC" evidence="6">
    <location>
        <begin position="167"/>
        <end position="290"/>
    </location>
</feature>
<dbReference type="AlphaFoldDB" id="A0A1G8G3Y3"/>
<name>A0A1G8G3Y3_9RHOO</name>
<dbReference type="EMBL" id="FNCY01000010">
    <property type="protein sequence ID" value="SDH89079.1"/>
    <property type="molecule type" value="Genomic_DNA"/>
</dbReference>
<dbReference type="InterPro" id="IPR004360">
    <property type="entry name" value="Glyas_Fos-R_dOase_dom"/>
</dbReference>
<dbReference type="Gene3D" id="3.10.180.10">
    <property type="entry name" value="2,3-Dihydroxybiphenyl 1,2-Dioxygenase, domain 1"/>
    <property type="match status" value="2"/>
</dbReference>
<keyword evidence="4" id="KW-0677">Repeat</keyword>
<keyword evidence="5" id="KW-0408">Iron</keyword>
<evidence type="ECO:0000259" key="6">
    <source>
        <dbReference type="PROSITE" id="PS51819"/>
    </source>
</evidence>
<dbReference type="Pfam" id="PF14696">
    <property type="entry name" value="Glyoxalase_5"/>
    <property type="match status" value="1"/>
</dbReference>
<evidence type="ECO:0000256" key="5">
    <source>
        <dbReference type="ARBA" id="ARBA00023004"/>
    </source>
</evidence>
<comment type="cofactor">
    <cofactor evidence="1">
        <name>Fe cation</name>
        <dbReference type="ChEBI" id="CHEBI:24875"/>
    </cofactor>
</comment>
<protein>
    <submittedName>
        <fullName evidence="7">4-hydroxyphenylpyruvate dioxygenase</fullName>
    </submittedName>
</protein>
<dbReference type="PANTHER" id="PTHR11959">
    <property type="entry name" value="4-HYDROXYPHENYLPYRUVATE DIOXYGENASE"/>
    <property type="match status" value="1"/>
</dbReference>
<proteinExistence type="inferred from homology"/>
<evidence type="ECO:0000256" key="4">
    <source>
        <dbReference type="ARBA" id="ARBA00022737"/>
    </source>
</evidence>
<evidence type="ECO:0000256" key="1">
    <source>
        <dbReference type="ARBA" id="ARBA00001962"/>
    </source>
</evidence>
<accession>A0A1G8G3Y3</accession>
<dbReference type="Proteomes" id="UP000198607">
    <property type="component" value="Unassembled WGS sequence"/>
</dbReference>
<dbReference type="GO" id="GO:0046872">
    <property type="term" value="F:metal ion binding"/>
    <property type="evidence" value="ECO:0007669"/>
    <property type="project" value="UniProtKB-KW"/>
</dbReference>
<dbReference type="RefSeq" id="WP_091938086.1">
    <property type="nucleotide sequence ID" value="NZ_FNCY01000010.1"/>
</dbReference>
<dbReference type="OrthoDB" id="9780241at2"/>
<dbReference type="InterPro" id="IPR005956">
    <property type="entry name" value="4OHPhenylPyrv_dOase"/>
</dbReference>
<dbReference type="GO" id="GO:0003868">
    <property type="term" value="F:4-hydroxyphenylpyruvate dioxygenase activity"/>
    <property type="evidence" value="ECO:0007669"/>
    <property type="project" value="InterPro"/>
</dbReference>
<dbReference type="STRING" id="83767.SAMN05660652_02459"/>
<dbReference type="PANTHER" id="PTHR11959:SF1">
    <property type="entry name" value="4-HYDROXYPHENYLPYRUVATE DIOXYGENASE"/>
    <property type="match status" value="1"/>
</dbReference>
<gene>
    <name evidence="7" type="ORF">SAMN05660652_02459</name>
</gene>
<evidence type="ECO:0000313" key="7">
    <source>
        <dbReference type="EMBL" id="SDH89079.1"/>
    </source>
</evidence>
<evidence type="ECO:0000313" key="8">
    <source>
        <dbReference type="Proteomes" id="UP000198607"/>
    </source>
</evidence>
<keyword evidence="8" id="KW-1185">Reference proteome</keyword>
<dbReference type="PROSITE" id="PS51819">
    <property type="entry name" value="VOC"/>
    <property type="match status" value="2"/>
</dbReference>
<organism evidence="7 8">
    <name type="scientific">Propionivibrio dicarboxylicus</name>
    <dbReference type="NCBI Taxonomy" id="83767"/>
    <lineage>
        <taxon>Bacteria</taxon>
        <taxon>Pseudomonadati</taxon>
        <taxon>Pseudomonadota</taxon>
        <taxon>Betaproteobacteria</taxon>
        <taxon>Rhodocyclales</taxon>
        <taxon>Rhodocyclaceae</taxon>
        <taxon>Propionivibrio</taxon>
    </lineage>
</organism>
<keyword evidence="7" id="KW-0560">Oxidoreductase</keyword>
<comment type="similarity">
    <text evidence="2">Belongs to the 4HPPD family.</text>
</comment>
<dbReference type="GO" id="GO:0006572">
    <property type="term" value="P:L-tyrosine catabolic process"/>
    <property type="evidence" value="ECO:0007669"/>
    <property type="project" value="TreeGrafter"/>
</dbReference>
<dbReference type="CDD" id="cd08342">
    <property type="entry name" value="HPPD_N_like"/>
    <property type="match status" value="1"/>
</dbReference>
<sequence length="299" mass="33660">MEHHADHESIPELINPIGMDGIEFIEFTTSRPQALGEVLERMGFRPVARHRSREVELYRQGSMNIVINSQPADLPRTVSPVEHPIISAMAFRVRDAEAAFQRAKDLGCWDVPPRAQALELNIPGIHGVGESLIYFVDRYDEFSIFDIDFRTIPGVERHPPAINNLSFFGVVQYVGVERAEDWVEFYRQIFGFTRIPDNVRYGIMPRGVLLQSPCRSFFLQLIEPEGAAQFAAMEENLQRIGLGTPDVFGTAAELEKRGIEFLSTERVRTTERGALTTALLGGVMFELVHTSPDTQATKS</sequence>